<sequence length="74" mass="8441">MFPKRFLPIVAPLLMSIFMVTLMTAVITLANTGFDEGYFMRWGKAFTIAWPIAFSFIFLFSKRIAALAQRLCSL</sequence>
<feature type="transmembrane region" description="Helical" evidence="1">
    <location>
        <begin position="42"/>
        <end position="60"/>
    </location>
</feature>
<evidence type="ECO:0000313" key="2">
    <source>
        <dbReference type="EMBL" id="MDB1125889.1"/>
    </source>
</evidence>
<organism evidence="2 3">
    <name type="scientific">Vibrio algarum</name>
    <dbReference type="NCBI Taxonomy" id="3020714"/>
    <lineage>
        <taxon>Bacteria</taxon>
        <taxon>Pseudomonadati</taxon>
        <taxon>Pseudomonadota</taxon>
        <taxon>Gammaproteobacteria</taxon>
        <taxon>Vibrionales</taxon>
        <taxon>Vibrionaceae</taxon>
        <taxon>Vibrio</taxon>
    </lineage>
</organism>
<evidence type="ECO:0000313" key="3">
    <source>
        <dbReference type="Proteomes" id="UP001210678"/>
    </source>
</evidence>
<proteinExistence type="predicted"/>
<name>A0ABT4YWD0_9VIBR</name>
<dbReference type="InterPro" id="IPR021529">
    <property type="entry name" value="DUF2798"/>
</dbReference>
<accession>A0ABT4YWD0</accession>
<keyword evidence="1" id="KW-1133">Transmembrane helix</keyword>
<feature type="transmembrane region" description="Helical" evidence="1">
    <location>
        <begin position="7"/>
        <end position="30"/>
    </location>
</feature>
<protein>
    <submittedName>
        <fullName evidence="2">DUF2798 domain-containing protein</fullName>
    </submittedName>
</protein>
<keyword evidence="1" id="KW-0472">Membrane</keyword>
<comment type="caution">
    <text evidence="2">The sequence shown here is derived from an EMBL/GenBank/DDBJ whole genome shotgun (WGS) entry which is preliminary data.</text>
</comment>
<dbReference type="Pfam" id="PF11391">
    <property type="entry name" value="DUF2798"/>
    <property type="match status" value="1"/>
</dbReference>
<evidence type="ECO:0000256" key="1">
    <source>
        <dbReference type="SAM" id="Phobius"/>
    </source>
</evidence>
<dbReference type="RefSeq" id="WP_272140011.1">
    <property type="nucleotide sequence ID" value="NZ_JAQLOI010000003.1"/>
</dbReference>
<reference evidence="2 3" key="1">
    <citation type="submission" date="2023-01" db="EMBL/GenBank/DDBJ databases">
        <title>Vibrio sp. KJ40-1 sp.nov, isolated from marine algae.</title>
        <authorList>
            <person name="Butt M."/>
            <person name="Kim J.M.J."/>
            <person name="Jeon C.O.C."/>
        </authorList>
    </citation>
    <scope>NUCLEOTIDE SEQUENCE [LARGE SCALE GENOMIC DNA]</scope>
    <source>
        <strain evidence="2 3">KJ40-1</strain>
    </source>
</reference>
<gene>
    <name evidence="2" type="ORF">PGX00_20390</name>
</gene>
<dbReference type="EMBL" id="JAQLOI010000003">
    <property type="protein sequence ID" value="MDB1125889.1"/>
    <property type="molecule type" value="Genomic_DNA"/>
</dbReference>
<keyword evidence="3" id="KW-1185">Reference proteome</keyword>
<keyword evidence="1" id="KW-0812">Transmembrane</keyword>
<dbReference type="Proteomes" id="UP001210678">
    <property type="component" value="Unassembled WGS sequence"/>
</dbReference>